<keyword evidence="5" id="KW-1185">Reference proteome</keyword>
<dbReference type="Gene3D" id="1.10.1660.10">
    <property type="match status" value="1"/>
</dbReference>
<dbReference type="InterPro" id="IPR000551">
    <property type="entry name" value="MerR-type_HTH_dom"/>
</dbReference>
<dbReference type="PRINTS" id="PR00040">
    <property type="entry name" value="HTHMERR"/>
</dbReference>
<feature type="compositionally biased region" description="Basic residues" evidence="2">
    <location>
        <begin position="131"/>
        <end position="141"/>
    </location>
</feature>
<protein>
    <submittedName>
        <fullName evidence="4">Transcriptional regulator, MerR family</fullName>
    </submittedName>
</protein>
<evidence type="ECO:0000313" key="4">
    <source>
        <dbReference type="EMBL" id="SDE96465.1"/>
    </source>
</evidence>
<evidence type="ECO:0000256" key="2">
    <source>
        <dbReference type="SAM" id="MobiDB-lite"/>
    </source>
</evidence>
<dbReference type="Proteomes" id="UP000198994">
    <property type="component" value="Unassembled WGS sequence"/>
</dbReference>
<evidence type="ECO:0000259" key="3">
    <source>
        <dbReference type="PROSITE" id="PS50937"/>
    </source>
</evidence>
<name>A0A1G7H7W5_9RHOB</name>
<dbReference type="GO" id="GO:0003677">
    <property type="term" value="F:DNA binding"/>
    <property type="evidence" value="ECO:0007669"/>
    <property type="project" value="UniProtKB-KW"/>
</dbReference>
<dbReference type="GO" id="GO:0003700">
    <property type="term" value="F:DNA-binding transcription factor activity"/>
    <property type="evidence" value="ECO:0007669"/>
    <property type="project" value="InterPro"/>
</dbReference>
<gene>
    <name evidence="4" type="ORF">SAMN04488105_110117</name>
</gene>
<evidence type="ECO:0000313" key="5">
    <source>
        <dbReference type="Proteomes" id="UP000198994"/>
    </source>
</evidence>
<dbReference type="Pfam" id="PF13411">
    <property type="entry name" value="MerR_1"/>
    <property type="match status" value="1"/>
</dbReference>
<keyword evidence="1" id="KW-0238">DNA-binding</keyword>
<dbReference type="PANTHER" id="PTHR30204:SF98">
    <property type="entry name" value="HTH-TYPE TRANSCRIPTIONAL REGULATOR ADHR"/>
    <property type="match status" value="1"/>
</dbReference>
<feature type="region of interest" description="Disordered" evidence="2">
    <location>
        <begin position="116"/>
        <end position="141"/>
    </location>
</feature>
<dbReference type="OrthoDB" id="9802944at2"/>
<dbReference type="SMART" id="SM00422">
    <property type="entry name" value="HTH_MERR"/>
    <property type="match status" value="1"/>
</dbReference>
<dbReference type="EMBL" id="FNAV01000010">
    <property type="protein sequence ID" value="SDE96465.1"/>
    <property type="molecule type" value="Genomic_DNA"/>
</dbReference>
<feature type="domain" description="HTH merR-type" evidence="3">
    <location>
        <begin position="1"/>
        <end position="69"/>
    </location>
</feature>
<organism evidence="4 5">
    <name type="scientific">Salipiger thiooxidans</name>
    <dbReference type="NCBI Taxonomy" id="282683"/>
    <lineage>
        <taxon>Bacteria</taxon>
        <taxon>Pseudomonadati</taxon>
        <taxon>Pseudomonadota</taxon>
        <taxon>Alphaproteobacteria</taxon>
        <taxon>Rhodobacterales</taxon>
        <taxon>Roseobacteraceae</taxon>
        <taxon>Salipiger</taxon>
    </lineage>
</organism>
<sequence length="141" mass="15755">MRIAEFAQATGFAVDTLRYYEKIGLIEPPLRDSAGHRIYGPAELRWAKFLGRLKTTGMPISGMLAYARARAEGEVTTPERARMLREHRAEVARRVAELQDCLSVLDSKIASYEATMSDAKGPDHVAEHTGNTRRTRPQAAR</sequence>
<dbReference type="STRING" id="282683.SAMN04488105_110117"/>
<dbReference type="RefSeq" id="WP_089961049.1">
    <property type="nucleotide sequence ID" value="NZ_FNAV01000010.1"/>
</dbReference>
<dbReference type="InterPro" id="IPR009061">
    <property type="entry name" value="DNA-bd_dom_put_sf"/>
</dbReference>
<accession>A0A1G7H7W5</accession>
<dbReference type="SUPFAM" id="SSF46955">
    <property type="entry name" value="Putative DNA-binding domain"/>
    <property type="match status" value="1"/>
</dbReference>
<dbReference type="PROSITE" id="PS50937">
    <property type="entry name" value="HTH_MERR_2"/>
    <property type="match status" value="1"/>
</dbReference>
<dbReference type="AlphaFoldDB" id="A0A1G7H7W5"/>
<dbReference type="InterPro" id="IPR047057">
    <property type="entry name" value="MerR_fam"/>
</dbReference>
<dbReference type="CDD" id="cd01109">
    <property type="entry name" value="HTH_YyaN"/>
    <property type="match status" value="1"/>
</dbReference>
<evidence type="ECO:0000256" key="1">
    <source>
        <dbReference type="ARBA" id="ARBA00023125"/>
    </source>
</evidence>
<dbReference type="PANTHER" id="PTHR30204">
    <property type="entry name" value="REDOX-CYCLING DRUG-SENSING TRANSCRIPTIONAL ACTIVATOR SOXR"/>
    <property type="match status" value="1"/>
</dbReference>
<reference evidence="5" key="1">
    <citation type="submission" date="2016-10" db="EMBL/GenBank/DDBJ databases">
        <authorList>
            <person name="Varghese N."/>
            <person name="Submissions S."/>
        </authorList>
    </citation>
    <scope>NUCLEOTIDE SEQUENCE [LARGE SCALE GENOMIC DNA]</scope>
    <source>
        <strain evidence="5">DSM 10146</strain>
    </source>
</reference>
<proteinExistence type="predicted"/>